<dbReference type="EMBL" id="QQSY01000003">
    <property type="protein sequence ID" value="RDI98086.1"/>
    <property type="molecule type" value="Genomic_DNA"/>
</dbReference>
<dbReference type="AlphaFoldDB" id="A0A370K614"/>
<evidence type="ECO:0000256" key="9">
    <source>
        <dbReference type="PROSITE-ProRule" id="PRU00473"/>
    </source>
</evidence>
<feature type="compositionally biased region" description="Low complexity" evidence="10">
    <location>
        <begin position="26"/>
        <end position="41"/>
    </location>
</feature>
<feature type="domain" description="OmpA-like" evidence="12">
    <location>
        <begin position="249"/>
        <end position="379"/>
    </location>
</feature>
<dbReference type="PANTHER" id="PTHR30329">
    <property type="entry name" value="STATOR ELEMENT OF FLAGELLAR MOTOR COMPLEX"/>
    <property type="match status" value="1"/>
</dbReference>
<accession>A0A370K614</accession>
<dbReference type="Pfam" id="PF00691">
    <property type="entry name" value="OmpA"/>
    <property type="match status" value="1"/>
</dbReference>
<reference evidence="13 14" key="1">
    <citation type="submission" date="2018-07" db="EMBL/GenBank/DDBJ databases">
        <title>Dyella solisilvae sp. nov., isolated from the pine and broad-leaved mixed forest soil.</title>
        <authorList>
            <person name="Gao Z."/>
            <person name="Qiu L."/>
        </authorList>
    </citation>
    <scope>NUCLEOTIDE SEQUENCE [LARGE SCALE GENOMIC DNA]</scope>
    <source>
        <strain evidence="13 14">DHG54</strain>
    </source>
</reference>
<dbReference type="GO" id="GO:0046930">
    <property type="term" value="C:pore complex"/>
    <property type="evidence" value="ECO:0007669"/>
    <property type="project" value="UniProtKB-KW"/>
</dbReference>
<comment type="caution">
    <text evidence="13">The sequence shown here is derived from an EMBL/GenBank/DDBJ whole genome shotgun (WGS) entry which is preliminary data.</text>
</comment>
<dbReference type="PANTHER" id="PTHR30329:SF21">
    <property type="entry name" value="LIPOPROTEIN YIAD-RELATED"/>
    <property type="match status" value="1"/>
</dbReference>
<dbReference type="SUPFAM" id="SSF103088">
    <property type="entry name" value="OmpA-like"/>
    <property type="match status" value="1"/>
</dbReference>
<protein>
    <submittedName>
        <fullName evidence="13">OmpA family protein</fullName>
    </submittedName>
</protein>
<evidence type="ECO:0000256" key="10">
    <source>
        <dbReference type="SAM" id="MobiDB-lite"/>
    </source>
</evidence>
<keyword evidence="8" id="KW-0998">Cell outer membrane</keyword>
<proteinExistence type="predicted"/>
<dbReference type="GO" id="GO:0009279">
    <property type="term" value="C:cell outer membrane"/>
    <property type="evidence" value="ECO:0007669"/>
    <property type="project" value="UniProtKB-SubCell"/>
</dbReference>
<keyword evidence="11" id="KW-0732">Signal</keyword>
<evidence type="ECO:0000256" key="3">
    <source>
        <dbReference type="ARBA" id="ARBA00022452"/>
    </source>
</evidence>
<feature type="region of interest" description="Disordered" evidence="10">
    <location>
        <begin position="21"/>
        <end position="43"/>
    </location>
</feature>
<evidence type="ECO:0000259" key="12">
    <source>
        <dbReference type="PROSITE" id="PS51123"/>
    </source>
</evidence>
<keyword evidence="3" id="KW-1134">Transmembrane beta strand</keyword>
<keyword evidence="2" id="KW-0813">Transport</keyword>
<dbReference type="InterPro" id="IPR050330">
    <property type="entry name" value="Bact_OuterMem_StrucFunc"/>
</dbReference>
<dbReference type="PROSITE" id="PS51123">
    <property type="entry name" value="OMPA_2"/>
    <property type="match status" value="1"/>
</dbReference>
<dbReference type="GO" id="GO:0015288">
    <property type="term" value="F:porin activity"/>
    <property type="evidence" value="ECO:0007669"/>
    <property type="project" value="UniProtKB-KW"/>
</dbReference>
<dbReference type="PRINTS" id="PR01021">
    <property type="entry name" value="OMPADOMAIN"/>
</dbReference>
<keyword evidence="4" id="KW-0812">Transmembrane</keyword>
<keyword evidence="5" id="KW-0406">Ion transport</keyword>
<comment type="subcellular location">
    <subcellularLocation>
        <location evidence="1">Cell outer membrane</location>
        <topology evidence="1">Multi-pass membrane protein</topology>
    </subcellularLocation>
</comment>
<dbReference type="SUPFAM" id="SSF56925">
    <property type="entry name" value="OMPA-like"/>
    <property type="match status" value="1"/>
</dbReference>
<keyword evidence="14" id="KW-1185">Reference proteome</keyword>
<dbReference type="InterPro" id="IPR011250">
    <property type="entry name" value="OMP/PagP_B-barrel"/>
</dbReference>
<organism evidence="13 14">
    <name type="scientific">Dyella solisilvae</name>
    <dbReference type="NCBI Taxonomy" id="1920168"/>
    <lineage>
        <taxon>Bacteria</taxon>
        <taxon>Pseudomonadati</taxon>
        <taxon>Pseudomonadota</taxon>
        <taxon>Gammaproteobacteria</taxon>
        <taxon>Lysobacterales</taxon>
        <taxon>Rhodanobacteraceae</taxon>
        <taxon>Dyella</taxon>
    </lineage>
</organism>
<evidence type="ECO:0000256" key="4">
    <source>
        <dbReference type="ARBA" id="ARBA00022692"/>
    </source>
</evidence>
<evidence type="ECO:0000256" key="11">
    <source>
        <dbReference type="SAM" id="SignalP"/>
    </source>
</evidence>
<evidence type="ECO:0000256" key="6">
    <source>
        <dbReference type="ARBA" id="ARBA00023114"/>
    </source>
</evidence>
<evidence type="ECO:0000256" key="7">
    <source>
        <dbReference type="ARBA" id="ARBA00023136"/>
    </source>
</evidence>
<dbReference type="Gene3D" id="3.30.1330.60">
    <property type="entry name" value="OmpA-like domain"/>
    <property type="match status" value="1"/>
</dbReference>
<dbReference type="GO" id="GO:0006811">
    <property type="term" value="P:monoatomic ion transport"/>
    <property type="evidence" value="ECO:0007669"/>
    <property type="project" value="UniProtKB-KW"/>
</dbReference>
<name>A0A370K614_9GAMM</name>
<evidence type="ECO:0000256" key="2">
    <source>
        <dbReference type="ARBA" id="ARBA00022448"/>
    </source>
</evidence>
<gene>
    <name evidence="13" type="ORF">DVT68_13465</name>
</gene>
<evidence type="ECO:0000313" key="14">
    <source>
        <dbReference type="Proteomes" id="UP000254711"/>
    </source>
</evidence>
<evidence type="ECO:0000256" key="1">
    <source>
        <dbReference type="ARBA" id="ARBA00004571"/>
    </source>
</evidence>
<feature type="signal peptide" evidence="11">
    <location>
        <begin position="1"/>
        <end position="22"/>
    </location>
</feature>
<dbReference type="RefSeq" id="WP_114825604.1">
    <property type="nucleotide sequence ID" value="NZ_QQSY01000003.1"/>
</dbReference>
<dbReference type="Proteomes" id="UP000254711">
    <property type="component" value="Unassembled WGS sequence"/>
</dbReference>
<dbReference type="Gene3D" id="2.40.160.20">
    <property type="match status" value="1"/>
</dbReference>
<dbReference type="CDD" id="cd07185">
    <property type="entry name" value="OmpA_C-like"/>
    <property type="match status" value="1"/>
</dbReference>
<evidence type="ECO:0000313" key="13">
    <source>
        <dbReference type="EMBL" id="RDI98086.1"/>
    </source>
</evidence>
<sequence length="390" mass="42829">MKRKGLYILIALALGGAGAVHAQDNTSSSTSTSTDTSTSSTGVSQYDGRWYIAPTVGGYYNDTKRNTNSRQFYYGLGVGRYFSPNWSLDFFFDRTKRTVDSNLGGGSWSNNTYGLAARYYFLDWNAWRPYLLGAVLGTDHHNPFDKNWEVGAEGGVGVSKTITDSSDFRVEAGYRYDWDGKSQPNRNGYGDWFLGFSIVSRLGAPPAAPVVAAPPPPPDCSKQFRNGVNLCDNKCPDLPEGTIVGPDGCPQKVVIDLRGVNFKFDKPKRGDKDISRALAEPTKDSLAILDQAVDTLQRYPDVRVQVAGHTDNIGTAKYNQDLSERRAQIVYDYLVAHGISSSRLDPPVGFGFNKPIDTNDTEAGRARNRRVELQVLQQGQQAAPQSPQGQ</sequence>
<dbReference type="InterPro" id="IPR006665">
    <property type="entry name" value="OmpA-like"/>
</dbReference>
<dbReference type="InterPro" id="IPR036737">
    <property type="entry name" value="OmpA-like_sf"/>
</dbReference>
<feature type="chain" id="PRO_5016720060" evidence="11">
    <location>
        <begin position="23"/>
        <end position="390"/>
    </location>
</feature>
<evidence type="ECO:0000256" key="8">
    <source>
        <dbReference type="ARBA" id="ARBA00023237"/>
    </source>
</evidence>
<keyword evidence="7 9" id="KW-0472">Membrane</keyword>
<dbReference type="OrthoDB" id="1149075at2"/>
<dbReference type="InterPro" id="IPR006664">
    <property type="entry name" value="OMP_bac"/>
</dbReference>
<keyword evidence="6" id="KW-0626">Porin</keyword>
<evidence type="ECO:0000256" key="5">
    <source>
        <dbReference type="ARBA" id="ARBA00023065"/>
    </source>
</evidence>